<dbReference type="VEuPathDB" id="FungiDB:YALI1_F06410g"/>
<dbReference type="EMBL" id="CP017558">
    <property type="protein sequence ID" value="AOW06643.1"/>
    <property type="molecule type" value="Genomic_DNA"/>
</dbReference>
<sequence length="86" mass="9308">MPLYTRCLCLANETGVASQSLESISVFSESGEREPTASGLLLLPVYNAGKLLLLLSLLSLTVSDNRSAPSLAHALLIIYYLLFVHQ</sequence>
<gene>
    <name evidence="1" type="ORF">YALI1_F06410g</name>
</gene>
<protein>
    <submittedName>
        <fullName evidence="1">Uncharacterized protein</fullName>
    </submittedName>
</protein>
<dbReference type="GeneID" id="94583849"/>
<name>A0A1D8NM09_YARLL</name>
<dbReference type="Proteomes" id="UP000182444">
    <property type="component" value="Chromosome 1F"/>
</dbReference>
<organism evidence="1 2">
    <name type="scientific">Yarrowia lipolytica</name>
    <name type="common">Candida lipolytica</name>
    <dbReference type="NCBI Taxonomy" id="4952"/>
    <lineage>
        <taxon>Eukaryota</taxon>
        <taxon>Fungi</taxon>
        <taxon>Dikarya</taxon>
        <taxon>Ascomycota</taxon>
        <taxon>Saccharomycotina</taxon>
        <taxon>Dipodascomycetes</taxon>
        <taxon>Dipodascales</taxon>
        <taxon>Dipodascales incertae sedis</taxon>
        <taxon>Yarrowia</taxon>
    </lineage>
</organism>
<evidence type="ECO:0000313" key="2">
    <source>
        <dbReference type="Proteomes" id="UP000182444"/>
    </source>
</evidence>
<reference evidence="1 2" key="1">
    <citation type="journal article" date="2016" name="PLoS ONE">
        <title>Sequence Assembly of Yarrowia lipolytica Strain W29/CLIB89 Shows Transposable Element Diversity.</title>
        <authorList>
            <person name="Magnan C."/>
            <person name="Yu J."/>
            <person name="Chang I."/>
            <person name="Jahn E."/>
            <person name="Kanomata Y."/>
            <person name="Wu J."/>
            <person name="Zeller M."/>
            <person name="Oakes M."/>
            <person name="Baldi P."/>
            <person name="Sandmeyer S."/>
        </authorList>
    </citation>
    <scope>NUCLEOTIDE SEQUENCE [LARGE SCALE GENOMIC DNA]</scope>
    <source>
        <strain evidence="2">CLIB89(W29)</strain>
    </source>
</reference>
<proteinExistence type="predicted"/>
<evidence type="ECO:0000313" key="1">
    <source>
        <dbReference type="EMBL" id="AOW06643.1"/>
    </source>
</evidence>
<accession>A0A1D8NM09</accession>
<dbReference type="AlphaFoldDB" id="A0A1D8NM09"/>
<dbReference type="RefSeq" id="XP_068139359.1">
    <property type="nucleotide sequence ID" value="XM_068283258.1"/>
</dbReference>